<name>A0AAE9K5I4_9CAUD</name>
<accession>A0AAE9K5I4</accession>
<protein>
    <recommendedName>
        <fullName evidence="3">Short tail fibers protein</fullName>
    </recommendedName>
</protein>
<evidence type="ECO:0008006" key="3">
    <source>
        <dbReference type="Google" id="ProtNLM"/>
    </source>
</evidence>
<keyword evidence="2" id="KW-1185">Reference proteome</keyword>
<reference evidence="1 2" key="1">
    <citation type="submission" date="2022-02" db="EMBL/GenBank/DDBJ databases">
        <authorList>
            <person name="Tian F."/>
            <person name="Li J."/>
            <person name="Li F."/>
            <person name="Tong Y."/>
        </authorList>
    </citation>
    <scope>NUCLEOTIDE SEQUENCE [LARGE SCALE GENOMIC DNA]</scope>
</reference>
<gene>
    <name evidence="1" type="ORF">EHEKIMEA_00254</name>
</gene>
<dbReference type="Proteomes" id="UP000832072">
    <property type="component" value="Segment"/>
</dbReference>
<evidence type="ECO:0000313" key="1">
    <source>
        <dbReference type="EMBL" id="UNY47136.1"/>
    </source>
</evidence>
<sequence>MSSVIQHSGDQAKYTFFNPVGTQWPVNIKNVQDALALIGPWARTDVGIKDASLTVKGIAMIASQQEIDAGTDNSKFVTPAMLKYKVSKPEATETVFGVTRYAINSEAMNVNGNTRAITPKAMHYAFENRTATEARIGTAKIATIAIAQAGVEDTMIMTAKKVKAAIDALVPVQGTATETVKGVVKIATLQETQDGNSREGTAVSPYAFTRTNATEAKYGTIKIANASEMQAGSADNVAVTPKKLLALTATDSRYGLIKLTATPNKGIANLALSANASVVPESRKVHGKPLTSDISFTAGDFNVYTKQESDSKYSTYQIVPAGCMVRAAYSNDITWTVNGRYYHLTAEVDTYFDARDGSAERFVEFDVYVNGINIGRMRCNSYVNKGGSRGHSWKYRTWGHCMLANGRQFNTGDTIRLVRVNGYMDTQNIAKITLSA</sequence>
<dbReference type="EMBL" id="OM638103">
    <property type="protein sequence ID" value="UNY47136.1"/>
    <property type="molecule type" value="Genomic_DNA"/>
</dbReference>
<proteinExistence type="predicted"/>
<evidence type="ECO:0000313" key="2">
    <source>
        <dbReference type="Proteomes" id="UP000832072"/>
    </source>
</evidence>
<organism evidence="1 2">
    <name type="scientific">Cronobacter phage LPCS28</name>
    <dbReference type="NCBI Taxonomy" id="2924885"/>
    <lineage>
        <taxon>Viruses</taxon>
        <taxon>Duplodnaviria</taxon>
        <taxon>Heunggongvirae</taxon>
        <taxon>Uroviricota</taxon>
        <taxon>Caudoviricetes</taxon>
        <taxon>Pantevenvirales</taxon>
        <taxon>Straboviridae</taxon>
        <taxon>Nanhuvirus</taxon>
        <taxon>Nanhuvirus LPCS28</taxon>
    </lineage>
</organism>